<organism evidence="11 12">
    <name type="scientific">Devosia crocina</name>
    <dbReference type="NCBI Taxonomy" id="429728"/>
    <lineage>
        <taxon>Bacteria</taxon>
        <taxon>Pseudomonadati</taxon>
        <taxon>Pseudomonadota</taxon>
        <taxon>Alphaproteobacteria</taxon>
        <taxon>Hyphomicrobiales</taxon>
        <taxon>Devosiaceae</taxon>
        <taxon>Devosia</taxon>
    </lineage>
</organism>
<dbReference type="Proteomes" id="UP000199074">
    <property type="component" value="Unassembled WGS sequence"/>
</dbReference>
<evidence type="ECO:0000256" key="3">
    <source>
        <dbReference type="ARBA" id="ARBA00012865"/>
    </source>
</evidence>
<feature type="active site" description="Acyl-ester intermediate" evidence="7">
    <location>
        <position position="50"/>
    </location>
</feature>
<dbReference type="GO" id="GO:0071555">
    <property type="term" value="P:cell wall organization"/>
    <property type="evidence" value="ECO:0007669"/>
    <property type="project" value="TreeGrafter"/>
</dbReference>
<keyword evidence="5 8" id="KW-0378">Hydrolase</keyword>
<dbReference type="EMBL" id="FPCK01000004">
    <property type="protein sequence ID" value="SFV38252.1"/>
    <property type="molecule type" value="Genomic_DNA"/>
</dbReference>
<evidence type="ECO:0000256" key="4">
    <source>
        <dbReference type="ARBA" id="ARBA00022729"/>
    </source>
</evidence>
<evidence type="ECO:0000313" key="12">
    <source>
        <dbReference type="Proteomes" id="UP000199074"/>
    </source>
</evidence>
<dbReference type="PROSITE" id="PS00337">
    <property type="entry name" value="BETA_LACTAMASE_D"/>
    <property type="match status" value="1"/>
</dbReference>
<dbReference type="SUPFAM" id="SSF56601">
    <property type="entry name" value="beta-lactamase/transpeptidase-like"/>
    <property type="match status" value="1"/>
</dbReference>
<evidence type="ECO:0000256" key="2">
    <source>
        <dbReference type="ARBA" id="ARBA00007898"/>
    </source>
</evidence>
<dbReference type="Pfam" id="PF00905">
    <property type="entry name" value="Transpeptidase"/>
    <property type="match status" value="1"/>
</dbReference>
<evidence type="ECO:0000259" key="10">
    <source>
        <dbReference type="Pfam" id="PF00905"/>
    </source>
</evidence>
<feature type="domain" description="Penicillin-binding protein transpeptidase" evidence="10">
    <location>
        <begin position="24"/>
        <end position="244"/>
    </location>
</feature>
<evidence type="ECO:0000256" key="7">
    <source>
        <dbReference type="PIRSR" id="PIRSR602137-50"/>
    </source>
</evidence>
<dbReference type="PANTHER" id="PTHR30627:SF6">
    <property type="entry name" value="BETA-LACTAMASE YBXI-RELATED"/>
    <property type="match status" value="1"/>
</dbReference>
<reference evidence="11 12" key="1">
    <citation type="submission" date="2016-10" db="EMBL/GenBank/DDBJ databases">
        <authorList>
            <person name="de Groot N.N."/>
        </authorList>
    </citation>
    <scope>NUCLEOTIDE SEQUENCE [LARGE SCALE GENOMIC DNA]</scope>
    <source>
        <strain evidence="11 12">IPL20</strain>
    </source>
</reference>
<dbReference type="GO" id="GO:0017001">
    <property type="term" value="P:antibiotic catabolic process"/>
    <property type="evidence" value="ECO:0007669"/>
    <property type="project" value="InterPro"/>
</dbReference>
<dbReference type="InterPro" id="IPR012338">
    <property type="entry name" value="Beta-lactam/transpept-like"/>
</dbReference>
<feature type="signal peptide" evidence="9">
    <location>
        <begin position="1"/>
        <end position="20"/>
    </location>
</feature>
<accession>A0A1I7NUF1</accession>
<dbReference type="InterPro" id="IPR001460">
    <property type="entry name" value="PCN-bd_Tpept"/>
</dbReference>
<evidence type="ECO:0000256" key="1">
    <source>
        <dbReference type="ARBA" id="ARBA00001526"/>
    </source>
</evidence>
<sequence>MRLTVALFALLATLSAPAQARDICTLVADAATRTILLQQGDCETRVTPASTFKLPLAIMAWDTGIITAPTAPKLPFKPGYTDWGGAAWQQDTDPAMWMKHSTVWFSQRLAEQLGAQKLAAYAQSFGYGNADFSGDAGKNNGLERSWISSSLKISPLEQASFLAALVQGKLPVSPGAMSGAMALVQQGGESAGWSLQGKTGSAYPRLANGDFDRTQGWGWYVGWAEKSGQRLVFVRLAQDEQRHEVTGGLRAQQKLLVDWPALIAASGF</sequence>
<proteinExistence type="inferred from homology"/>
<dbReference type="GO" id="GO:0005886">
    <property type="term" value="C:plasma membrane"/>
    <property type="evidence" value="ECO:0007669"/>
    <property type="project" value="TreeGrafter"/>
</dbReference>
<dbReference type="InterPro" id="IPR002137">
    <property type="entry name" value="Beta-lactam_class-D_AS"/>
</dbReference>
<keyword evidence="4 9" id="KW-0732">Signal</keyword>
<dbReference type="NCBIfam" id="NF000270">
    <property type="entry name" value="bla_class_D_alt"/>
    <property type="match status" value="1"/>
</dbReference>
<evidence type="ECO:0000256" key="8">
    <source>
        <dbReference type="RuleBase" id="RU361140"/>
    </source>
</evidence>
<evidence type="ECO:0000256" key="5">
    <source>
        <dbReference type="ARBA" id="ARBA00022801"/>
    </source>
</evidence>
<feature type="modified residue" description="N6-carboxylysine" evidence="7">
    <location>
        <position position="53"/>
    </location>
</feature>
<keyword evidence="6 8" id="KW-0046">Antibiotic resistance</keyword>
<dbReference type="PANTHER" id="PTHR30627">
    <property type="entry name" value="PEPTIDOGLYCAN D,D-TRANSPEPTIDASE"/>
    <property type="match status" value="1"/>
</dbReference>
<dbReference type="RefSeq" id="WP_244542917.1">
    <property type="nucleotide sequence ID" value="NZ_FPCK01000004.1"/>
</dbReference>
<name>A0A1I7NUF1_9HYPH</name>
<dbReference type="GO" id="GO:0008658">
    <property type="term" value="F:penicillin binding"/>
    <property type="evidence" value="ECO:0007669"/>
    <property type="project" value="InterPro"/>
</dbReference>
<evidence type="ECO:0000256" key="9">
    <source>
        <dbReference type="SAM" id="SignalP"/>
    </source>
</evidence>
<evidence type="ECO:0000313" key="11">
    <source>
        <dbReference type="EMBL" id="SFV38252.1"/>
    </source>
</evidence>
<dbReference type="GO" id="GO:0008800">
    <property type="term" value="F:beta-lactamase activity"/>
    <property type="evidence" value="ECO:0007669"/>
    <property type="project" value="UniProtKB-UniRule"/>
</dbReference>
<dbReference type="InterPro" id="IPR050515">
    <property type="entry name" value="Beta-lactam/transpept"/>
</dbReference>
<dbReference type="EC" id="3.5.2.6" evidence="3 8"/>
<dbReference type="AlphaFoldDB" id="A0A1I7NUF1"/>
<gene>
    <name evidence="11" type="ORF">SAMN05216456_3259</name>
</gene>
<dbReference type="GO" id="GO:0046677">
    <property type="term" value="P:response to antibiotic"/>
    <property type="evidence" value="ECO:0007669"/>
    <property type="project" value="UniProtKB-UniRule"/>
</dbReference>
<comment type="similarity">
    <text evidence="2 8">Belongs to the class-D beta-lactamase family.</text>
</comment>
<comment type="catalytic activity">
    <reaction evidence="1 8">
        <text>a beta-lactam + H2O = a substituted beta-amino acid</text>
        <dbReference type="Rhea" id="RHEA:20401"/>
        <dbReference type="ChEBI" id="CHEBI:15377"/>
        <dbReference type="ChEBI" id="CHEBI:35627"/>
        <dbReference type="ChEBI" id="CHEBI:140347"/>
        <dbReference type="EC" id="3.5.2.6"/>
    </reaction>
</comment>
<protein>
    <recommendedName>
        <fullName evidence="3 8">Beta-lactamase</fullName>
        <ecNumber evidence="3 8">3.5.2.6</ecNumber>
    </recommendedName>
</protein>
<dbReference type="Gene3D" id="3.40.710.10">
    <property type="entry name" value="DD-peptidase/beta-lactamase superfamily"/>
    <property type="match status" value="1"/>
</dbReference>
<feature type="chain" id="PRO_5011619584" description="Beta-lactamase" evidence="9">
    <location>
        <begin position="21"/>
        <end position="268"/>
    </location>
</feature>
<keyword evidence="12" id="KW-1185">Reference proteome</keyword>
<evidence type="ECO:0000256" key="6">
    <source>
        <dbReference type="ARBA" id="ARBA00023251"/>
    </source>
</evidence>